<dbReference type="RefSeq" id="WP_269592567.1">
    <property type="nucleotide sequence ID" value="NZ_CP130954.1"/>
</dbReference>
<evidence type="ECO:0000313" key="5">
    <source>
        <dbReference type="Proteomes" id="UP001066327"/>
    </source>
</evidence>
<reference evidence="3" key="1">
    <citation type="submission" date="2022-12" db="EMBL/GenBank/DDBJ databases">
        <authorList>
            <person name="Krivoruchko A.V."/>
            <person name="Elkin A."/>
        </authorList>
    </citation>
    <scope>NUCLEOTIDE SEQUENCE</scope>
    <source>
        <strain evidence="3">IEGM 249</strain>
    </source>
</reference>
<feature type="region of interest" description="Disordered" evidence="1">
    <location>
        <begin position="1"/>
        <end position="20"/>
    </location>
</feature>
<proteinExistence type="predicted"/>
<accession>A0AAX3YQB6</accession>
<keyword evidence="2" id="KW-1133">Transmembrane helix</keyword>
<evidence type="ECO:0000256" key="2">
    <source>
        <dbReference type="SAM" id="Phobius"/>
    </source>
</evidence>
<keyword evidence="4" id="KW-0614">Plasmid</keyword>
<gene>
    <name evidence="3" type="ORF">O4328_39200</name>
    <name evidence="4" type="ORF">Q5707_38420</name>
</gene>
<feature type="transmembrane region" description="Helical" evidence="2">
    <location>
        <begin position="327"/>
        <end position="346"/>
    </location>
</feature>
<keyword evidence="5" id="KW-1185">Reference proteome</keyword>
<sequence>MSRKSKRNGREQKAPTKTDVHMSVATAPSVALAHLGDEIRQSQAALLYADSVTLISPRATLIHSIAELEGAPDLKMLELMVDVAPDYAPKYASDFEELLRAVRSVPAGNQLSSPQRKQRRAALERLFDGMRPAITDLQDRVRENLSETGYRDLALAMKAGLLSIDPLPDIDVRMTGDRPGDADIAIRYFTRVQHTLTTGNTYPLFDHATSNLVSLGVEAGIFSPVPAARRRGRDAALANGLFDRLPNFEHANMSEILDIRQELRDPLQRFRQGVRQITKDIDTAPEDPQFAHDIEEAWTYTVSPALVEIENAIEENTSLRDLVRRTVADPAALTGLVGAAGLMVAAGPAFGLPAAVTLMLSSAPAALGTGLAAIRTGLAERAALEKVTETQFYFLYGTNAALA</sequence>
<dbReference type="Proteomes" id="UP001231166">
    <property type="component" value="Plasmid pRho-VOC14-C342"/>
</dbReference>
<name>A0AAX3YQB6_RHOOP</name>
<dbReference type="AlphaFoldDB" id="A0AAX3YQB6"/>
<reference evidence="4" key="2">
    <citation type="submission" date="2023-07" db="EMBL/GenBank/DDBJ databases">
        <title>Genomic analysis of Rhodococcus opacus VOC-14 with glycol ethers degradation activity.</title>
        <authorList>
            <person name="Narkevich D.A."/>
            <person name="Hlushen A.M."/>
            <person name="Akhremchuk A.E."/>
            <person name="Sikolenko M.A."/>
            <person name="Valentovich L.N."/>
        </authorList>
    </citation>
    <scope>NUCLEOTIDE SEQUENCE</scope>
    <source>
        <strain evidence="4">VOC-14</strain>
        <plasmid evidence="4">pRho-VOC14-C342</plasmid>
    </source>
</reference>
<keyword evidence="2" id="KW-0812">Transmembrane</keyword>
<evidence type="ECO:0000313" key="6">
    <source>
        <dbReference type="Proteomes" id="UP001231166"/>
    </source>
</evidence>
<keyword evidence="2" id="KW-0472">Membrane</keyword>
<feature type="transmembrane region" description="Helical" evidence="2">
    <location>
        <begin position="352"/>
        <end position="374"/>
    </location>
</feature>
<feature type="compositionally biased region" description="Basic and acidic residues" evidence="1">
    <location>
        <begin position="8"/>
        <end position="20"/>
    </location>
</feature>
<dbReference type="EMBL" id="JAPWIS010000034">
    <property type="protein sequence ID" value="MCZ4589598.1"/>
    <property type="molecule type" value="Genomic_DNA"/>
</dbReference>
<geneLocation type="plasmid" evidence="4 6">
    <name>pRho-VOC14-C342</name>
</geneLocation>
<dbReference type="Proteomes" id="UP001066327">
    <property type="component" value="Unassembled WGS sequence"/>
</dbReference>
<protein>
    <submittedName>
        <fullName evidence="4">Uncharacterized protein</fullName>
    </submittedName>
</protein>
<evidence type="ECO:0000313" key="4">
    <source>
        <dbReference type="EMBL" id="WLF51243.1"/>
    </source>
</evidence>
<dbReference type="EMBL" id="CP130954">
    <property type="protein sequence ID" value="WLF51243.1"/>
    <property type="molecule type" value="Genomic_DNA"/>
</dbReference>
<organism evidence="4 6">
    <name type="scientific">Rhodococcus opacus</name>
    <name type="common">Nocardia opaca</name>
    <dbReference type="NCBI Taxonomy" id="37919"/>
    <lineage>
        <taxon>Bacteria</taxon>
        <taxon>Bacillati</taxon>
        <taxon>Actinomycetota</taxon>
        <taxon>Actinomycetes</taxon>
        <taxon>Mycobacteriales</taxon>
        <taxon>Nocardiaceae</taxon>
        <taxon>Rhodococcus</taxon>
    </lineage>
</organism>
<evidence type="ECO:0000256" key="1">
    <source>
        <dbReference type="SAM" id="MobiDB-lite"/>
    </source>
</evidence>
<evidence type="ECO:0000313" key="3">
    <source>
        <dbReference type="EMBL" id="MCZ4589598.1"/>
    </source>
</evidence>